<name>A0AAW8ST75_9ENTE</name>
<dbReference type="AlphaFoldDB" id="A0AAW8ST75"/>
<comment type="caution">
    <text evidence="1">The sequence shown here is derived from an EMBL/GenBank/DDBJ whole genome shotgun (WGS) entry which is preliminary data.</text>
</comment>
<evidence type="ECO:0000313" key="2">
    <source>
        <dbReference type="Proteomes" id="UP001249240"/>
    </source>
</evidence>
<proteinExistence type="predicted"/>
<protein>
    <submittedName>
        <fullName evidence="1">Helix-turn-helix transcriptional regulator</fullName>
    </submittedName>
</protein>
<sequence length="230" mass="26699">MFSSELELQKCFHKQLLEQATNNEKIVDEFNARFGNVDIVKVTNNSRLLLSKEQANLLSEFRYARIVSLLHKKAVRTLEFIKNASGYDINSVKYTLKRLINAEIIVEVSSGRYLINDNFSFPFIEFTSYEAKLSDWKKAITQANNNKRFSAYSYVVFPDEMAQKLFLKKNDYFKYNNIGLIGVSEKNFKIYLDIKKKVSPLKRNATLISSIAKFVLLETDDKEKKLTIES</sequence>
<dbReference type="RefSeq" id="WP_010745191.1">
    <property type="nucleotide sequence ID" value="NZ_BAAAXM010000043.1"/>
</dbReference>
<organism evidence="1 2">
    <name type="scientific">Enterococcus raffinosus</name>
    <dbReference type="NCBI Taxonomy" id="71452"/>
    <lineage>
        <taxon>Bacteria</taxon>
        <taxon>Bacillati</taxon>
        <taxon>Bacillota</taxon>
        <taxon>Bacilli</taxon>
        <taxon>Lactobacillales</taxon>
        <taxon>Enterococcaceae</taxon>
        <taxon>Enterococcus</taxon>
    </lineage>
</organism>
<evidence type="ECO:0000313" key="1">
    <source>
        <dbReference type="EMBL" id="MDT2538012.1"/>
    </source>
</evidence>
<dbReference type="Proteomes" id="UP001249240">
    <property type="component" value="Unassembled WGS sequence"/>
</dbReference>
<gene>
    <name evidence="1" type="ORF">P7D78_07740</name>
</gene>
<accession>A0AAW8ST75</accession>
<dbReference type="EMBL" id="JARPXM010000006">
    <property type="protein sequence ID" value="MDT2538012.1"/>
    <property type="molecule type" value="Genomic_DNA"/>
</dbReference>
<dbReference type="GeneID" id="67041245"/>
<reference evidence="1" key="1">
    <citation type="submission" date="2023-03" db="EMBL/GenBank/DDBJ databases">
        <authorList>
            <person name="Shen W."/>
            <person name="Cai J."/>
        </authorList>
    </citation>
    <scope>NUCLEOTIDE SEQUENCE</scope>
    <source>
        <strain evidence="1">B646-2</strain>
    </source>
</reference>